<dbReference type="GO" id="GO:0003677">
    <property type="term" value="F:DNA binding"/>
    <property type="evidence" value="ECO:0007669"/>
    <property type="project" value="TreeGrafter"/>
</dbReference>
<keyword evidence="5" id="KW-0680">Restriction system</keyword>
<dbReference type="Gene3D" id="3.90.120.10">
    <property type="entry name" value="DNA Methylase, subunit A, domain 2"/>
    <property type="match status" value="1"/>
</dbReference>
<dbReference type="PANTHER" id="PTHR10629:SF52">
    <property type="entry name" value="DNA (CYTOSINE-5)-METHYLTRANSFERASE 1"/>
    <property type="match status" value="1"/>
</dbReference>
<sequence>MLRAFTRAFAGRPLPDCYYGYIRAVDPAEKKRRAEAIACLPEWKEAGLEVWNATLGQIGFDELHSRIRQAIAGHDLWGLLGGPPCQAYSVVGRSRRMGIGEESRRSHDDEKQKLERERRAEAFFSDEKHTLYREYLKIVAIHQPPFFVMENVKGILSSRLDDGSYIFDKILEDLGDPWRAIAGEDLPTEEASRFMPASRHGYYIHSFVAQPNQDGDYQKSDYLIRCEDFGVPQERHRVILLGIREDLNIAPTQLKKQGTKTSLAEVIGDLPELRSGRSGRVTHKIRMEKKDTAATWIEAVKSAITNHVLEDVRAFSPVIHERMENVLQNLCPNLMRGGVFVPCEPWKDSTHDLAKWFRDDRLGGVLQHETRDHMDADFARYLFVAAYGEVMTDSPKLRHFPHSLLPDHENAKTEEGRRVFHDRFRVQLAGRPATTVTCHIRKDGHYFIHYDPMQCRSLTVREAARVQTFPDNYFFEGNRTEQYEQVGNPWM</sequence>
<dbReference type="PATRIC" id="fig|1244869.3.peg.4082"/>
<dbReference type="EMBL" id="AONQ01000088">
    <property type="protein sequence ID" value="EME68014.1"/>
    <property type="molecule type" value="Genomic_DNA"/>
</dbReference>
<evidence type="ECO:0000256" key="5">
    <source>
        <dbReference type="ARBA" id="ARBA00022747"/>
    </source>
</evidence>
<evidence type="ECO:0000256" key="1">
    <source>
        <dbReference type="ARBA" id="ARBA00011975"/>
    </source>
</evidence>
<comment type="caution">
    <text evidence="8">The sequence shown here is derived from an EMBL/GenBank/DDBJ whole genome shotgun (WGS) entry which is preliminary data.</text>
</comment>
<evidence type="ECO:0000256" key="2">
    <source>
        <dbReference type="ARBA" id="ARBA00022603"/>
    </source>
</evidence>
<evidence type="ECO:0000256" key="3">
    <source>
        <dbReference type="ARBA" id="ARBA00022679"/>
    </source>
</evidence>
<dbReference type="Proteomes" id="UP000011744">
    <property type="component" value="Unassembled WGS sequence"/>
</dbReference>
<dbReference type="InterPro" id="IPR050390">
    <property type="entry name" value="C5-Methyltransferase"/>
</dbReference>
<keyword evidence="4 7" id="KW-0949">S-adenosyl-L-methionine</keyword>
<accession>M3A6B7</accession>
<dbReference type="GO" id="GO:0009307">
    <property type="term" value="P:DNA restriction-modification system"/>
    <property type="evidence" value="ECO:0007669"/>
    <property type="project" value="UniProtKB-KW"/>
</dbReference>
<dbReference type="Pfam" id="PF00145">
    <property type="entry name" value="DNA_methylase"/>
    <property type="match status" value="2"/>
</dbReference>
<dbReference type="EC" id="2.1.1.37" evidence="1"/>
<dbReference type="PANTHER" id="PTHR10629">
    <property type="entry name" value="CYTOSINE-SPECIFIC METHYLTRANSFERASE"/>
    <property type="match status" value="1"/>
</dbReference>
<dbReference type="GO" id="GO:0003886">
    <property type="term" value="F:DNA (cytosine-5-)-methyltransferase activity"/>
    <property type="evidence" value="ECO:0007669"/>
    <property type="project" value="UniProtKB-EC"/>
</dbReference>
<dbReference type="PROSITE" id="PS51679">
    <property type="entry name" value="SAM_MT_C5"/>
    <property type="match status" value="1"/>
</dbReference>
<dbReference type="GO" id="GO:0032259">
    <property type="term" value="P:methylation"/>
    <property type="evidence" value="ECO:0007669"/>
    <property type="project" value="UniProtKB-KW"/>
</dbReference>
<dbReference type="REBASE" id="86600">
    <property type="entry name" value="M.MspSO1ORF20577P"/>
</dbReference>
<dbReference type="SUPFAM" id="SSF53335">
    <property type="entry name" value="S-adenosyl-L-methionine-dependent methyltransferases"/>
    <property type="match status" value="1"/>
</dbReference>
<organism evidence="8 9">
    <name type="scientific">Paramagnetospirillum caucaseum</name>
    <dbReference type="NCBI Taxonomy" id="1244869"/>
    <lineage>
        <taxon>Bacteria</taxon>
        <taxon>Pseudomonadati</taxon>
        <taxon>Pseudomonadota</taxon>
        <taxon>Alphaproteobacteria</taxon>
        <taxon>Rhodospirillales</taxon>
        <taxon>Magnetospirillaceae</taxon>
        <taxon>Paramagnetospirillum</taxon>
    </lineage>
</organism>
<dbReference type="InterPro" id="IPR001525">
    <property type="entry name" value="C5_MeTfrase"/>
</dbReference>
<proteinExistence type="inferred from homology"/>
<evidence type="ECO:0000256" key="6">
    <source>
        <dbReference type="ARBA" id="ARBA00047422"/>
    </source>
</evidence>
<comment type="catalytic activity">
    <reaction evidence="6">
        <text>a 2'-deoxycytidine in DNA + S-adenosyl-L-methionine = a 5-methyl-2'-deoxycytidine in DNA + S-adenosyl-L-homocysteine + H(+)</text>
        <dbReference type="Rhea" id="RHEA:13681"/>
        <dbReference type="Rhea" id="RHEA-COMP:11369"/>
        <dbReference type="Rhea" id="RHEA-COMP:11370"/>
        <dbReference type="ChEBI" id="CHEBI:15378"/>
        <dbReference type="ChEBI" id="CHEBI:57856"/>
        <dbReference type="ChEBI" id="CHEBI:59789"/>
        <dbReference type="ChEBI" id="CHEBI:85452"/>
        <dbReference type="ChEBI" id="CHEBI:85454"/>
        <dbReference type="EC" id="2.1.1.37"/>
    </reaction>
</comment>
<comment type="similarity">
    <text evidence="7">Belongs to the class I-like SAM-binding methyltransferase superfamily. C5-methyltransferase family.</text>
</comment>
<evidence type="ECO:0000313" key="9">
    <source>
        <dbReference type="Proteomes" id="UP000011744"/>
    </source>
</evidence>
<gene>
    <name evidence="8" type="ORF">H261_20577</name>
</gene>
<dbReference type="STRING" id="1244869.H261_20577"/>
<protein>
    <recommendedName>
        <fullName evidence="1">DNA (cytosine-5-)-methyltransferase</fullName>
        <ecNumber evidence="1">2.1.1.37</ecNumber>
    </recommendedName>
</protein>
<evidence type="ECO:0000256" key="7">
    <source>
        <dbReference type="PROSITE-ProRule" id="PRU01016"/>
    </source>
</evidence>
<feature type="active site" evidence="7">
    <location>
        <position position="85"/>
    </location>
</feature>
<dbReference type="eggNOG" id="COG0270">
    <property type="taxonomic scope" value="Bacteria"/>
</dbReference>
<dbReference type="Gene3D" id="3.40.50.150">
    <property type="entry name" value="Vaccinia Virus protein VP39"/>
    <property type="match status" value="1"/>
</dbReference>
<evidence type="ECO:0000313" key="8">
    <source>
        <dbReference type="EMBL" id="EME68014.1"/>
    </source>
</evidence>
<dbReference type="AlphaFoldDB" id="M3A6B7"/>
<keyword evidence="9" id="KW-1185">Reference proteome</keyword>
<reference evidence="8 9" key="1">
    <citation type="journal article" date="2014" name="Genome Announc.">
        <title>Draft Genome Sequence of Magnetospirillum sp. Strain SO-1, a Freshwater Magnetotactic Bacterium Isolated from the Ol'khovka River, Russia.</title>
        <authorList>
            <person name="Grouzdev D.S."/>
            <person name="Dziuba M.V."/>
            <person name="Sukhacheva M.S."/>
            <person name="Mardanov A.V."/>
            <person name="Beletskiy A.V."/>
            <person name="Kuznetsov B.B."/>
            <person name="Skryabin K.G."/>
        </authorList>
    </citation>
    <scope>NUCLEOTIDE SEQUENCE [LARGE SCALE GENOMIC DNA]</scope>
    <source>
        <strain evidence="8 9">SO-1</strain>
    </source>
</reference>
<dbReference type="InterPro" id="IPR029063">
    <property type="entry name" value="SAM-dependent_MTases_sf"/>
</dbReference>
<evidence type="ECO:0000256" key="4">
    <source>
        <dbReference type="ARBA" id="ARBA00022691"/>
    </source>
</evidence>
<name>M3A6B7_9PROT</name>
<keyword evidence="3 7" id="KW-0808">Transferase</keyword>
<dbReference type="GO" id="GO:0044027">
    <property type="term" value="P:negative regulation of gene expression via chromosomal CpG island methylation"/>
    <property type="evidence" value="ECO:0007669"/>
    <property type="project" value="TreeGrafter"/>
</dbReference>
<keyword evidence="2 7" id="KW-0489">Methyltransferase</keyword>